<protein>
    <recommendedName>
        <fullName evidence="3">Mannosyl-glycoprotein endo-beta-N-acetylglucosamidase-like domain-containing protein</fullName>
    </recommendedName>
</protein>
<sequence>MSKPFLLISFFTLTPVVLITSAYILYTQPFSTPPQVLSLSTQNPAVIATSTDPAPSTFASFSVRDARPVIIRRYLHEYDSPLEPHSEYLVEISDKYLLDYRLLVAIAQQESNLCKKIPADSHNCWGFGIYGDKVTRFDNYPQAIETVASTLKKNYIDHGLNTPEEIMAKYTPPSVEKGGPWAKAISQFLSDLQ</sequence>
<proteinExistence type="predicted"/>
<name>A0A1F4ZBP9_9BACT</name>
<organism evidence="1 2">
    <name type="scientific">Candidatus Amesbacteria bacterium RIFCSPLOWO2_01_FULL_48_25</name>
    <dbReference type="NCBI Taxonomy" id="1797259"/>
    <lineage>
        <taxon>Bacteria</taxon>
        <taxon>Candidatus Amesiibacteriota</taxon>
    </lineage>
</organism>
<dbReference type="InterPro" id="IPR023346">
    <property type="entry name" value="Lysozyme-like_dom_sf"/>
</dbReference>
<gene>
    <name evidence="1" type="ORF">A2989_03920</name>
</gene>
<dbReference type="AlphaFoldDB" id="A0A1F4ZBP9"/>
<evidence type="ECO:0000313" key="2">
    <source>
        <dbReference type="Proteomes" id="UP000177080"/>
    </source>
</evidence>
<evidence type="ECO:0008006" key="3">
    <source>
        <dbReference type="Google" id="ProtNLM"/>
    </source>
</evidence>
<reference evidence="1 2" key="1">
    <citation type="journal article" date="2016" name="Nat. Commun.">
        <title>Thousands of microbial genomes shed light on interconnected biogeochemical processes in an aquifer system.</title>
        <authorList>
            <person name="Anantharaman K."/>
            <person name="Brown C.T."/>
            <person name="Hug L.A."/>
            <person name="Sharon I."/>
            <person name="Castelle C.J."/>
            <person name="Probst A.J."/>
            <person name="Thomas B.C."/>
            <person name="Singh A."/>
            <person name="Wilkins M.J."/>
            <person name="Karaoz U."/>
            <person name="Brodie E.L."/>
            <person name="Williams K.H."/>
            <person name="Hubbard S.S."/>
            <person name="Banfield J.F."/>
        </authorList>
    </citation>
    <scope>NUCLEOTIDE SEQUENCE [LARGE SCALE GENOMIC DNA]</scope>
</reference>
<comment type="caution">
    <text evidence="1">The sequence shown here is derived from an EMBL/GenBank/DDBJ whole genome shotgun (WGS) entry which is preliminary data.</text>
</comment>
<dbReference type="STRING" id="1797259.A2989_03920"/>
<dbReference type="SUPFAM" id="SSF53955">
    <property type="entry name" value="Lysozyme-like"/>
    <property type="match status" value="1"/>
</dbReference>
<accession>A0A1F4ZBP9</accession>
<evidence type="ECO:0000313" key="1">
    <source>
        <dbReference type="EMBL" id="OGD03799.1"/>
    </source>
</evidence>
<dbReference type="Proteomes" id="UP000177080">
    <property type="component" value="Unassembled WGS sequence"/>
</dbReference>
<dbReference type="EMBL" id="MEXN01000005">
    <property type="protein sequence ID" value="OGD03799.1"/>
    <property type="molecule type" value="Genomic_DNA"/>
</dbReference>